<comment type="caution">
    <text evidence="1">The sequence shown here is derived from an EMBL/GenBank/DDBJ whole genome shotgun (WGS) entry which is preliminary data.</text>
</comment>
<sequence>MAVALTCAVGTLHAATDADIDKSFFPYKNAVPTATGVTAGTVINKGNFANFEAVLDPGLQRHLQAGAVEITVGKTTSFDINKSYVDATRENAGKVKLGAKPGELVGYVAGRPFPEEPDAKDPRAGEKLAWNFRYGMNWGDGLAISPFYWKYRNMDSGKVERNILFNFHFIKYTHRLNQAPTPEISPNPSKLYRATYVNVQEPQDVKNTQLLIQRYEDDLKQDDAYLYLGFQRRVRRLSTGQTTDAFLGSDIMIEDFEGYNGRISDMNWKYKGTVNMLMPFYHHNDMKLSDEYKEPDGYKYVAFGGQGGCFPDITWQLRKVHVVESSPVDPNHPVSRRVHYMDAQTSAMSQTLVYDRKGDLWKIFMLGMTHPDSHLAQNKDSGIVLFDAFSMIDVQAKHCTTGQFKGQADAKMVPVNLFSVQNMRGGN</sequence>
<dbReference type="CDD" id="cd16329">
    <property type="entry name" value="LolA_like"/>
    <property type="match status" value="1"/>
</dbReference>
<dbReference type="EMBL" id="WTVR01000018">
    <property type="protein sequence ID" value="NMF88985.1"/>
    <property type="molecule type" value="Genomic_DNA"/>
</dbReference>
<evidence type="ECO:0000313" key="2">
    <source>
        <dbReference type="Proteomes" id="UP000652074"/>
    </source>
</evidence>
<accession>A0ABX1MLZ6</accession>
<keyword evidence="2" id="KW-1185">Reference proteome</keyword>
<gene>
    <name evidence="1" type="ORF">GPA26_10925</name>
</gene>
<dbReference type="Proteomes" id="UP000652074">
    <property type="component" value="Unassembled WGS sequence"/>
</dbReference>
<reference evidence="1 2" key="1">
    <citation type="submission" date="2019-12" db="EMBL/GenBank/DDBJ databases">
        <title>Comparative genomics gives insights into the taxonomy of the Azoarcus-Aromatoleum group and reveals separate origins of nif in the plant-associated Azoarcus and non-plant-associated Aromatoleum sub-groups.</title>
        <authorList>
            <person name="Lafos M."/>
            <person name="Maluk M."/>
            <person name="Batista M."/>
            <person name="Junghare M."/>
            <person name="Carmona M."/>
            <person name="Faoro H."/>
            <person name="Cruz L.M."/>
            <person name="Battistoni F."/>
            <person name="De Souza E."/>
            <person name="Pedrosa F."/>
            <person name="Chen W.-M."/>
            <person name="Poole P.S."/>
            <person name="Dixon R.A."/>
            <person name="James E.K."/>
        </authorList>
    </citation>
    <scope>NUCLEOTIDE SEQUENCE [LARGE SCALE GENOMIC DNA]</scope>
    <source>
        <strain evidence="1 2">ToN1</strain>
    </source>
</reference>
<dbReference type="Pfam" id="PF07044">
    <property type="entry name" value="DUF1329"/>
    <property type="match status" value="1"/>
</dbReference>
<name>A0ABX1MLZ6_9RHOO</name>
<evidence type="ECO:0000313" key="1">
    <source>
        <dbReference type="EMBL" id="NMF88985.1"/>
    </source>
</evidence>
<proteinExistence type="predicted"/>
<dbReference type="Gene3D" id="2.50.20.10">
    <property type="entry name" value="Lipoprotein localisation LolA/LolB/LppX"/>
    <property type="match status" value="1"/>
</dbReference>
<protein>
    <submittedName>
        <fullName evidence="1">DUF1329 domain-containing protein</fullName>
    </submittedName>
</protein>
<organism evidence="1 2">
    <name type="scientific">Aromatoleum petrolei</name>
    <dbReference type="NCBI Taxonomy" id="76116"/>
    <lineage>
        <taxon>Bacteria</taxon>
        <taxon>Pseudomonadati</taxon>
        <taxon>Pseudomonadota</taxon>
        <taxon>Betaproteobacteria</taxon>
        <taxon>Rhodocyclales</taxon>
        <taxon>Rhodocyclaceae</taxon>
        <taxon>Aromatoleum</taxon>
    </lineage>
</organism>
<dbReference type="InterPro" id="IPR010752">
    <property type="entry name" value="DUF1329"/>
</dbReference>